<keyword evidence="3" id="KW-1185">Reference proteome</keyword>
<keyword evidence="1" id="KW-0472">Membrane</keyword>
<dbReference type="EMBL" id="JBHSKM010000001">
    <property type="protein sequence ID" value="MFC5212373.1"/>
    <property type="molecule type" value="Genomic_DNA"/>
</dbReference>
<feature type="transmembrane region" description="Helical" evidence="1">
    <location>
        <begin position="48"/>
        <end position="67"/>
    </location>
</feature>
<gene>
    <name evidence="2" type="ORF">ACFPQ9_00840</name>
</gene>
<evidence type="ECO:0000256" key="1">
    <source>
        <dbReference type="SAM" id="Phobius"/>
    </source>
</evidence>
<sequence length="239" mass="25433">MSHGKVDEVPEATELLGRALQGVPMPSGPGADAVFARAARVRRSRRRVIGGAAAAVVVVSLFGTGALPGSDSEPSEITGTRPTSKEDRLAELLPPGIGEIRQVAHVVGEGPYDGRYAVYQDGGVGYLNFQVLPGRREDWPVPLGERCSSYIPGAATTCVPETLPNGDQRESTELARESRMDGNTWGPFRSVRLFTKGYVVMIKASSGFEGREALGPRLDAPPLTADQLRAVVMAPQLLP</sequence>
<dbReference type="Proteomes" id="UP001596263">
    <property type="component" value="Unassembled WGS sequence"/>
</dbReference>
<protein>
    <submittedName>
        <fullName evidence="2">Uncharacterized protein</fullName>
    </submittedName>
</protein>
<reference evidence="3" key="1">
    <citation type="journal article" date="2019" name="Int. J. Syst. Evol. Microbiol.">
        <title>The Global Catalogue of Microorganisms (GCM) 10K type strain sequencing project: providing services to taxonomists for standard genome sequencing and annotation.</title>
        <authorList>
            <consortium name="The Broad Institute Genomics Platform"/>
            <consortium name="The Broad Institute Genome Sequencing Center for Infectious Disease"/>
            <person name="Wu L."/>
            <person name="Ma J."/>
        </authorList>
    </citation>
    <scope>NUCLEOTIDE SEQUENCE [LARGE SCALE GENOMIC DNA]</scope>
    <source>
        <strain evidence="3">KCTC 42586</strain>
    </source>
</reference>
<keyword evidence="1" id="KW-1133">Transmembrane helix</keyword>
<name>A0ABW0CAR0_STRCD</name>
<comment type="caution">
    <text evidence="2">The sequence shown here is derived from an EMBL/GenBank/DDBJ whole genome shotgun (WGS) entry which is preliminary data.</text>
</comment>
<keyword evidence="1" id="KW-0812">Transmembrane</keyword>
<proteinExistence type="predicted"/>
<evidence type="ECO:0000313" key="2">
    <source>
        <dbReference type="EMBL" id="MFC5212373.1"/>
    </source>
</evidence>
<dbReference type="RefSeq" id="WP_380844813.1">
    <property type="nucleotide sequence ID" value="NZ_JBHSKM010000001.1"/>
</dbReference>
<organism evidence="2 3">
    <name type="scientific">Streptomyces coerulescens</name>
    <dbReference type="NCBI Taxonomy" id="29304"/>
    <lineage>
        <taxon>Bacteria</taxon>
        <taxon>Bacillati</taxon>
        <taxon>Actinomycetota</taxon>
        <taxon>Actinomycetes</taxon>
        <taxon>Kitasatosporales</taxon>
        <taxon>Streptomycetaceae</taxon>
        <taxon>Streptomyces</taxon>
    </lineage>
</organism>
<evidence type="ECO:0000313" key="3">
    <source>
        <dbReference type="Proteomes" id="UP001596263"/>
    </source>
</evidence>
<accession>A0ABW0CAR0</accession>